<accession>A0A135I6N6</accession>
<proteinExistence type="predicted"/>
<evidence type="ECO:0000256" key="4">
    <source>
        <dbReference type="SAM" id="Phobius"/>
    </source>
</evidence>
<dbReference type="PANTHER" id="PTHR14969">
    <property type="entry name" value="SPHINGOSINE-1-PHOSPHATE PHOSPHOHYDROLASE"/>
    <property type="match status" value="1"/>
</dbReference>
<evidence type="ECO:0000256" key="1">
    <source>
        <dbReference type="ARBA" id="ARBA00012374"/>
    </source>
</evidence>
<dbReference type="EMBL" id="LNTY01000036">
    <property type="protein sequence ID" value="KXF81108.1"/>
    <property type="molecule type" value="Genomic_DNA"/>
</dbReference>
<feature type="transmembrane region" description="Helical" evidence="4">
    <location>
        <begin position="330"/>
        <end position="348"/>
    </location>
</feature>
<dbReference type="GO" id="GO:0050380">
    <property type="term" value="F:undecaprenyl-diphosphatase activity"/>
    <property type="evidence" value="ECO:0007669"/>
    <property type="project" value="UniProtKB-EC"/>
</dbReference>
<feature type="transmembrane region" description="Helical" evidence="4">
    <location>
        <begin position="411"/>
        <end position="431"/>
    </location>
</feature>
<feature type="transmembrane region" description="Helical" evidence="4">
    <location>
        <begin position="443"/>
        <end position="464"/>
    </location>
</feature>
<feature type="transmembrane region" description="Helical" evidence="4">
    <location>
        <begin position="305"/>
        <end position="324"/>
    </location>
</feature>
<dbReference type="InterPro" id="IPR000086">
    <property type="entry name" value="NUDIX_hydrolase_dom"/>
</dbReference>
<keyword evidence="4" id="KW-0812">Transmembrane</keyword>
<evidence type="ECO:0000313" key="7">
    <source>
        <dbReference type="EMBL" id="KXF81108.1"/>
    </source>
</evidence>
<dbReference type="SUPFAM" id="SSF55811">
    <property type="entry name" value="Nudix"/>
    <property type="match status" value="1"/>
</dbReference>
<evidence type="ECO:0000259" key="6">
    <source>
        <dbReference type="PROSITE" id="PS51462"/>
    </source>
</evidence>
<dbReference type="SUPFAM" id="SSF48317">
    <property type="entry name" value="Acid phosphatase/Vanadium-dependent haloperoxidase"/>
    <property type="match status" value="1"/>
</dbReference>
<dbReference type="PROSITE" id="PS51462">
    <property type="entry name" value="NUDIX"/>
    <property type="match status" value="1"/>
</dbReference>
<dbReference type="SMART" id="SM00014">
    <property type="entry name" value="acidPPc"/>
    <property type="match status" value="1"/>
</dbReference>
<dbReference type="Pfam" id="PF00293">
    <property type="entry name" value="NUDIX"/>
    <property type="match status" value="1"/>
</dbReference>
<evidence type="ECO:0000256" key="2">
    <source>
        <dbReference type="ARBA" id="ARBA00032707"/>
    </source>
</evidence>
<keyword evidence="4" id="KW-0472">Membrane</keyword>
<gene>
    <name evidence="7" type="ORF">ATN88_19315</name>
</gene>
<dbReference type="Gene3D" id="1.20.144.10">
    <property type="entry name" value="Phosphatidic acid phosphatase type 2/haloperoxidase"/>
    <property type="match status" value="1"/>
</dbReference>
<evidence type="ECO:0000256" key="3">
    <source>
        <dbReference type="ARBA" id="ARBA00047594"/>
    </source>
</evidence>
<dbReference type="Pfam" id="PF01569">
    <property type="entry name" value="PAP2"/>
    <property type="match status" value="1"/>
</dbReference>
<dbReference type="STRING" id="294935.ATN88_19315"/>
<keyword evidence="8" id="KW-1185">Reference proteome</keyword>
<keyword evidence="5" id="KW-0732">Signal</keyword>
<feature type="chain" id="PRO_5007465696" description="undecaprenyl-diphosphate phosphatase" evidence="5">
    <location>
        <begin position="21"/>
        <end position="466"/>
    </location>
</feature>
<dbReference type="InterPro" id="IPR036938">
    <property type="entry name" value="PAP2/HPO_sf"/>
</dbReference>
<dbReference type="EC" id="3.6.1.27" evidence="1"/>
<dbReference type="AlphaFoldDB" id="A0A135I6N6"/>
<dbReference type="CDD" id="cd02883">
    <property type="entry name" value="NUDIX_Hydrolase"/>
    <property type="match status" value="1"/>
</dbReference>
<dbReference type="Gene3D" id="3.90.79.10">
    <property type="entry name" value="Nucleoside Triphosphate Pyrophosphohydrolase"/>
    <property type="match status" value="1"/>
</dbReference>
<evidence type="ECO:0000256" key="5">
    <source>
        <dbReference type="SAM" id="SignalP"/>
    </source>
</evidence>
<dbReference type="PANTHER" id="PTHR14969:SF13">
    <property type="entry name" value="AT30094P"/>
    <property type="match status" value="1"/>
</dbReference>
<comment type="caution">
    <text evidence="7">The sequence shown here is derived from an EMBL/GenBank/DDBJ whole genome shotgun (WGS) entry which is preliminary data.</text>
</comment>
<feature type="domain" description="Nudix hydrolase" evidence="6">
    <location>
        <begin position="25"/>
        <end position="155"/>
    </location>
</feature>
<dbReference type="CDD" id="cd01610">
    <property type="entry name" value="PAP2_like"/>
    <property type="match status" value="1"/>
</dbReference>
<keyword evidence="4" id="KW-1133">Transmembrane helix</keyword>
<dbReference type="Proteomes" id="UP000070529">
    <property type="component" value="Unassembled WGS sequence"/>
</dbReference>
<feature type="transmembrane region" description="Helical" evidence="4">
    <location>
        <begin position="276"/>
        <end position="293"/>
    </location>
</feature>
<feature type="signal peptide" evidence="5">
    <location>
        <begin position="1"/>
        <end position="20"/>
    </location>
</feature>
<dbReference type="GO" id="GO:0042392">
    <property type="term" value="F:sphingosine-1-phosphate phosphatase activity"/>
    <property type="evidence" value="ECO:0007669"/>
    <property type="project" value="TreeGrafter"/>
</dbReference>
<name>A0A135I6N6_9GAMM</name>
<dbReference type="InterPro" id="IPR000326">
    <property type="entry name" value="PAP2/HPO"/>
</dbReference>
<sequence length="466" mass="50249">MKQLFLCFLLAIVSTTSAHAATEIANVKGAACLVSDESGRVLVTKDILNNLIAIPGGYVDSDNPADAAIRETREETGIDVKVVGELARPRNAVLYDCVALAPIPVHTGTNGEATVAAWKAEHFGREVRAVYMMKPDEDMLENARFPDQVAMFPELLKSSSKSPLDEQDNFSYLAHDFSVWNAGVNQQLQNAVSALPQTISGFVGSVLTTSSALGSGALFFLLLPIAIATGGIRRASEVLLVTVVATVIVSFGKLYFGVPRPFHIFPELQLAEASGFAFPSGNTATAFAVWGLLYHWLKQAGHDRITLWLVPSLLVALSRVYLGVHYVTDVLAGAVIGALIVFIVTSLNRRQWRDKPLLVHPAFWFIVGILTLPFAATQIQPLFLYCAVFSLIYAAMLLGNRVAITRDSGMGLKAGILTLFVIFAITGMAFWGGQVSNSSIEILAMNCLAVAFLAMWIGRGACLATR</sequence>
<protein>
    <recommendedName>
        <fullName evidence="1">undecaprenyl-diphosphate phosphatase</fullName>
        <ecNumber evidence="1">3.6.1.27</ecNumber>
    </recommendedName>
    <alternativeName>
        <fullName evidence="2">Undecaprenyl pyrophosphate phosphatase</fullName>
    </alternativeName>
</protein>
<feature type="transmembrane region" description="Helical" evidence="4">
    <location>
        <begin position="238"/>
        <end position="256"/>
    </location>
</feature>
<evidence type="ECO:0000313" key="8">
    <source>
        <dbReference type="Proteomes" id="UP000070529"/>
    </source>
</evidence>
<dbReference type="OrthoDB" id="5918940at2"/>
<feature type="transmembrane region" description="Helical" evidence="4">
    <location>
        <begin position="202"/>
        <end position="226"/>
    </location>
</feature>
<dbReference type="InterPro" id="IPR015797">
    <property type="entry name" value="NUDIX_hydrolase-like_dom_sf"/>
</dbReference>
<reference evidence="7 8" key="1">
    <citation type="submission" date="2015-11" db="EMBL/GenBank/DDBJ databases">
        <title>Genomic Taxonomy of the Vibrionaceae.</title>
        <authorList>
            <person name="Gomez-Gil B."/>
            <person name="Enciso-Ibarra J."/>
        </authorList>
    </citation>
    <scope>NUCLEOTIDE SEQUENCE [LARGE SCALE GENOMIC DNA]</scope>
    <source>
        <strain evidence="7 8">CAIM 912</strain>
    </source>
</reference>
<comment type="catalytic activity">
    <reaction evidence="3">
        <text>di-trans,octa-cis-undecaprenyl diphosphate + H2O = di-trans,octa-cis-undecaprenyl phosphate + phosphate + H(+)</text>
        <dbReference type="Rhea" id="RHEA:28094"/>
        <dbReference type="ChEBI" id="CHEBI:15377"/>
        <dbReference type="ChEBI" id="CHEBI:15378"/>
        <dbReference type="ChEBI" id="CHEBI:43474"/>
        <dbReference type="ChEBI" id="CHEBI:58405"/>
        <dbReference type="ChEBI" id="CHEBI:60392"/>
        <dbReference type="EC" id="3.6.1.27"/>
    </reaction>
</comment>
<organism evidence="7 8">
    <name type="scientific">Enterovibrio coralii</name>
    <dbReference type="NCBI Taxonomy" id="294935"/>
    <lineage>
        <taxon>Bacteria</taxon>
        <taxon>Pseudomonadati</taxon>
        <taxon>Pseudomonadota</taxon>
        <taxon>Gammaproteobacteria</taxon>
        <taxon>Vibrionales</taxon>
        <taxon>Vibrionaceae</taxon>
        <taxon>Enterovibrio</taxon>
    </lineage>
</organism>
<feature type="transmembrane region" description="Helical" evidence="4">
    <location>
        <begin position="382"/>
        <end position="399"/>
    </location>
</feature>
<feature type="transmembrane region" description="Helical" evidence="4">
    <location>
        <begin position="357"/>
        <end position="376"/>
    </location>
</feature>